<keyword evidence="3" id="KW-0808">Transferase</keyword>
<keyword evidence="3" id="KW-0548">Nucleotidyltransferase</keyword>
<name>A0ABQ4WLP9_9ASTR</name>
<evidence type="ECO:0000259" key="2">
    <source>
        <dbReference type="Pfam" id="PF03732"/>
    </source>
</evidence>
<protein>
    <submittedName>
        <fullName evidence="3">Reverse transcriptase domain-containing protein</fullName>
    </submittedName>
</protein>
<reference evidence="3" key="2">
    <citation type="submission" date="2022-01" db="EMBL/GenBank/DDBJ databases">
        <authorList>
            <person name="Yamashiro T."/>
            <person name="Shiraishi A."/>
            <person name="Satake H."/>
            <person name="Nakayama K."/>
        </authorList>
    </citation>
    <scope>NUCLEOTIDE SEQUENCE</scope>
</reference>
<dbReference type="Proteomes" id="UP001151760">
    <property type="component" value="Unassembled WGS sequence"/>
</dbReference>
<sequence length="345" mass="38592">MPITRQGANSDAIEQLIAQHVAEALDAYEANQNSGNGNRNVNGNGNVNGNASHNSGSGSKRTLHTTRRCTYKEFLNCHPLNFKGTKGAVGLTCWFEKMESVFYISNCVVECQVKYATCTLLNGALTWWNSHVKTDGHDSAYEMSWKNLMKMMTEAYCPRNDIQKLESELWNLTVKGTNVVGYTQHFQEYALLCPIMVLEEKDKVERYIWGLPNSIQGNVTSARTTRLQDTVKRMKNNPRDDHVQQPPYKRQNIARAYIAGPGEKKEYAGILPICRNKSEGSGGKSKNPYLLLMWETRHYCSECPELKNQNHGNQAGSCEARGRVYALGGGEADQDPNNVADNVDA</sequence>
<gene>
    <name evidence="3" type="ORF">Tco_0626898</name>
</gene>
<proteinExistence type="predicted"/>
<keyword evidence="4" id="KW-1185">Reference proteome</keyword>
<evidence type="ECO:0000313" key="4">
    <source>
        <dbReference type="Proteomes" id="UP001151760"/>
    </source>
</evidence>
<dbReference type="Pfam" id="PF03732">
    <property type="entry name" value="Retrotrans_gag"/>
    <property type="match status" value="1"/>
</dbReference>
<keyword evidence="3" id="KW-0695">RNA-directed DNA polymerase</keyword>
<accession>A0ABQ4WLP9</accession>
<feature type="region of interest" description="Disordered" evidence="1">
    <location>
        <begin position="32"/>
        <end position="62"/>
    </location>
</feature>
<organism evidence="3 4">
    <name type="scientific">Tanacetum coccineum</name>
    <dbReference type="NCBI Taxonomy" id="301880"/>
    <lineage>
        <taxon>Eukaryota</taxon>
        <taxon>Viridiplantae</taxon>
        <taxon>Streptophyta</taxon>
        <taxon>Embryophyta</taxon>
        <taxon>Tracheophyta</taxon>
        <taxon>Spermatophyta</taxon>
        <taxon>Magnoliopsida</taxon>
        <taxon>eudicotyledons</taxon>
        <taxon>Gunneridae</taxon>
        <taxon>Pentapetalae</taxon>
        <taxon>asterids</taxon>
        <taxon>campanulids</taxon>
        <taxon>Asterales</taxon>
        <taxon>Asteraceae</taxon>
        <taxon>Asteroideae</taxon>
        <taxon>Anthemideae</taxon>
        <taxon>Anthemidinae</taxon>
        <taxon>Tanacetum</taxon>
    </lineage>
</organism>
<reference evidence="3" key="1">
    <citation type="journal article" date="2022" name="Int. J. Mol. Sci.">
        <title>Draft Genome of Tanacetum Coccineum: Genomic Comparison of Closely Related Tanacetum-Family Plants.</title>
        <authorList>
            <person name="Yamashiro T."/>
            <person name="Shiraishi A."/>
            <person name="Nakayama K."/>
            <person name="Satake H."/>
        </authorList>
    </citation>
    <scope>NUCLEOTIDE SEQUENCE</scope>
</reference>
<feature type="compositionally biased region" description="Low complexity" evidence="1">
    <location>
        <begin position="32"/>
        <end position="59"/>
    </location>
</feature>
<evidence type="ECO:0000256" key="1">
    <source>
        <dbReference type="SAM" id="MobiDB-lite"/>
    </source>
</evidence>
<comment type="caution">
    <text evidence="3">The sequence shown here is derived from an EMBL/GenBank/DDBJ whole genome shotgun (WGS) entry which is preliminary data.</text>
</comment>
<dbReference type="InterPro" id="IPR005162">
    <property type="entry name" value="Retrotrans_gag_dom"/>
</dbReference>
<evidence type="ECO:0000313" key="3">
    <source>
        <dbReference type="EMBL" id="GJS53536.1"/>
    </source>
</evidence>
<dbReference type="GO" id="GO:0003964">
    <property type="term" value="F:RNA-directed DNA polymerase activity"/>
    <property type="evidence" value="ECO:0007669"/>
    <property type="project" value="UniProtKB-KW"/>
</dbReference>
<feature type="domain" description="Retrotransposon gag" evidence="2">
    <location>
        <begin position="114"/>
        <end position="211"/>
    </location>
</feature>
<dbReference type="EMBL" id="BQNB010008733">
    <property type="protein sequence ID" value="GJS53536.1"/>
    <property type="molecule type" value="Genomic_DNA"/>
</dbReference>